<comment type="caution">
    <text evidence="1">The sequence shown here is derived from an EMBL/GenBank/DDBJ whole genome shotgun (WGS) entry which is preliminary data.</text>
</comment>
<accession>A0A4Q2T9S2</accession>
<dbReference type="OrthoDB" id="9870578at2"/>
<dbReference type="EMBL" id="SDVB01000191">
    <property type="protein sequence ID" value="RYC15667.1"/>
    <property type="molecule type" value="Genomic_DNA"/>
</dbReference>
<evidence type="ECO:0000313" key="1">
    <source>
        <dbReference type="EMBL" id="RYC15667.1"/>
    </source>
</evidence>
<organism evidence="1 2">
    <name type="scientific">Ciceribacter ferrooxidans</name>
    <dbReference type="NCBI Taxonomy" id="2509717"/>
    <lineage>
        <taxon>Bacteria</taxon>
        <taxon>Pseudomonadati</taxon>
        <taxon>Pseudomonadota</taxon>
        <taxon>Alphaproteobacteria</taxon>
        <taxon>Hyphomicrobiales</taxon>
        <taxon>Rhizobiaceae</taxon>
        <taxon>Ciceribacter</taxon>
    </lineage>
</organism>
<dbReference type="RefSeq" id="WP_129331608.1">
    <property type="nucleotide sequence ID" value="NZ_SDVB01000191.1"/>
</dbReference>
<proteinExistence type="predicted"/>
<evidence type="ECO:0000313" key="2">
    <source>
        <dbReference type="Proteomes" id="UP000291088"/>
    </source>
</evidence>
<keyword evidence="2" id="KW-1185">Reference proteome</keyword>
<reference evidence="1 2" key="1">
    <citation type="submission" date="2019-01" db="EMBL/GenBank/DDBJ databases">
        <authorList>
            <person name="Deng T."/>
        </authorList>
    </citation>
    <scope>NUCLEOTIDE SEQUENCE [LARGE SCALE GENOMIC DNA]</scope>
    <source>
        <strain evidence="1 2">F8825</strain>
    </source>
</reference>
<sequence length="148" mass="16471">MEYELDLDAAHVVEWLKREVASAGKPRFEIDASKMFFTDDAGGQLEAIAETDDLQALSTVGILEVKPLVDSGGHWLLRIRIEDVLGSGLPEGGTVSDESEEMTLQGFEEDFVKPDRGTAQVTVELETDQDRQKFERFLSDVQTDRHAS</sequence>
<protein>
    <submittedName>
        <fullName evidence="1">Uncharacterized protein</fullName>
    </submittedName>
</protein>
<dbReference type="AlphaFoldDB" id="A0A4Q2T9S2"/>
<name>A0A4Q2T9S2_9HYPH</name>
<gene>
    <name evidence="1" type="ORF">EUU22_08580</name>
</gene>
<dbReference type="Proteomes" id="UP000291088">
    <property type="component" value="Unassembled WGS sequence"/>
</dbReference>